<name>A0A968GDB1_9SPIO</name>
<dbReference type="RefSeq" id="WP_167701104.1">
    <property type="nucleotide sequence ID" value="NZ_CP118176.1"/>
</dbReference>
<comment type="caution">
    <text evidence="2">The sequence shown here is derived from an EMBL/GenBank/DDBJ whole genome shotgun (WGS) entry which is preliminary data.</text>
</comment>
<dbReference type="InterPro" id="IPR036249">
    <property type="entry name" value="Thioredoxin-like_sf"/>
</dbReference>
<evidence type="ECO:0000313" key="3">
    <source>
        <dbReference type="Proteomes" id="UP000711995"/>
    </source>
</evidence>
<protein>
    <submittedName>
        <fullName evidence="2">Thioredoxin family protein</fullName>
    </submittedName>
</protein>
<organism evidence="2 3">
    <name type="scientific">Entomospira entomophila</name>
    <dbReference type="NCBI Taxonomy" id="2719988"/>
    <lineage>
        <taxon>Bacteria</taxon>
        <taxon>Pseudomonadati</taxon>
        <taxon>Spirochaetota</taxon>
        <taxon>Spirochaetia</taxon>
        <taxon>Spirochaetales</taxon>
        <taxon>Spirochaetaceae</taxon>
        <taxon>Entomospira</taxon>
    </lineage>
</organism>
<dbReference type="PANTHER" id="PTHR36450">
    <property type="entry name" value="THIOREDOXIN"/>
    <property type="match status" value="1"/>
</dbReference>
<dbReference type="AlphaFoldDB" id="A0A968GDB1"/>
<dbReference type="Pfam" id="PF13192">
    <property type="entry name" value="Thioredoxin_3"/>
    <property type="match status" value="1"/>
</dbReference>
<dbReference type="InterPro" id="IPR012336">
    <property type="entry name" value="Thioredoxin-like_fold"/>
</dbReference>
<dbReference type="Proteomes" id="UP000711995">
    <property type="component" value="Unassembled WGS sequence"/>
</dbReference>
<evidence type="ECO:0000313" key="2">
    <source>
        <dbReference type="EMBL" id="NIZ41483.1"/>
    </source>
</evidence>
<proteinExistence type="predicted"/>
<gene>
    <name evidence="2" type="ORF">HCT14_08175</name>
</gene>
<keyword evidence="3" id="KW-1185">Reference proteome</keyword>
<dbReference type="InterPro" id="IPR005243">
    <property type="entry name" value="THIRX-like_proc"/>
</dbReference>
<feature type="domain" description="Thioredoxin-like fold" evidence="1">
    <location>
        <begin position="1"/>
        <end position="61"/>
    </location>
</feature>
<dbReference type="Gene3D" id="3.40.30.10">
    <property type="entry name" value="Glutaredoxin"/>
    <property type="match status" value="1"/>
</dbReference>
<dbReference type="PANTHER" id="PTHR36450:SF1">
    <property type="entry name" value="THIOREDOXIN"/>
    <property type="match status" value="1"/>
</dbReference>
<dbReference type="EMBL" id="JAATLJ010000003">
    <property type="protein sequence ID" value="NIZ41483.1"/>
    <property type="molecule type" value="Genomic_DNA"/>
</dbReference>
<sequence length="78" mass="8793">MRITILGTGSQHCIALKEQIEHLLVRHQRTAEIKIENDIDTIATYDVNITPAIVCNGVICYDKGYPISMQQLERILLG</sequence>
<dbReference type="SUPFAM" id="SSF52833">
    <property type="entry name" value="Thioredoxin-like"/>
    <property type="match status" value="1"/>
</dbReference>
<accession>A0A968GDB1</accession>
<reference evidence="2 3" key="1">
    <citation type="submission" date="2020-03" db="EMBL/GenBank/DDBJ databases">
        <title>Spirochaetal bacteria isolated from arthropods constitute a novel genus Entomospira genus novum within the order Spirochaetales.</title>
        <authorList>
            <person name="Grana-Miraglia L."/>
            <person name="Sikutova S."/>
            <person name="Fingerle V."/>
            <person name="Sing A."/>
            <person name="Castillo-Ramirez S."/>
            <person name="Margos G."/>
            <person name="Rudolf I."/>
        </authorList>
    </citation>
    <scope>NUCLEOTIDE SEQUENCE [LARGE SCALE GENOMIC DNA]</scope>
    <source>
        <strain evidence="2 3">BR193</strain>
    </source>
</reference>
<evidence type="ECO:0000259" key="1">
    <source>
        <dbReference type="Pfam" id="PF13192"/>
    </source>
</evidence>